<accession>A0A938WVF4</accession>
<comment type="caution">
    <text evidence="1">The sequence shown here is derived from an EMBL/GenBank/DDBJ whole genome shotgun (WGS) entry which is preliminary data.</text>
</comment>
<dbReference type="AlphaFoldDB" id="A0A938WVF4"/>
<evidence type="ECO:0000313" key="2">
    <source>
        <dbReference type="Proteomes" id="UP000718821"/>
    </source>
</evidence>
<protein>
    <submittedName>
        <fullName evidence="1">UDP-N-acetylmuramyl peptide synthase</fullName>
    </submittedName>
</protein>
<sequence>MSAVSEAVSQRMTLGALADRYGWDLDPRFARTVTVTSLADSVDSVASGALYLPAGSVDAGRLAEAARHGAYAAVVPHAMRGAADGADIPLLYGEPTADQLGKLASDMTGAPASVLAVFAVAARDPEEGQAAARAVATLLHMLGNPVGVISAAGSRSLDRALTLRHPVGVLDAQRAFAIAAEDGAAAMVVCLDDRTLAPQALASVSVDVLGACSLGMDARRLAERYGFRAARSGAPVARTSDSDALAALVPPSAGGPDPRHLSLAIAMAMAAGVRRANIRNALRVAQDLH</sequence>
<gene>
    <name evidence="1" type="ORF">H7U32_01045</name>
</gene>
<reference evidence="1" key="1">
    <citation type="submission" date="2020-08" db="EMBL/GenBank/DDBJ databases">
        <authorList>
            <person name="Cejkova D."/>
            <person name="Kubasova T."/>
            <person name="Jahodarova E."/>
            <person name="Rychlik I."/>
        </authorList>
    </citation>
    <scope>NUCLEOTIDE SEQUENCE</scope>
    <source>
        <strain evidence="1">An836</strain>
    </source>
</reference>
<proteinExistence type="predicted"/>
<organism evidence="1 2">
    <name type="scientific">Bifidobacterium pullorum subsp. saeculare</name>
    <dbReference type="NCBI Taxonomy" id="78257"/>
    <lineage>
        <taxon>Bacteria</taxon>
        <taxon>Bacillati</taxon>
        <taxon>Actinomycetota</taxon>
        <taxon>Actinomycetes</taxon>
        <taxon>Bifidobacteriales</taxon>
        <taxon>Bifidobacteriaceae</taxon>
        <taxon>Bifidobacterium</taxon>
    </lineage>
</organism>
<name>A0A938WVF4_9BIFI</name>
<dbReference type="Proteomes" id="UP000718821">
    <property type="component" value="Unassembled WGS sequence"/>
</dbReference>
<evidence type="ECO:0000313" key="1">
    <source>
        <dbReference type="EMBL" id="MBM6698934.1"/>
    </source>
</evidence>
<dbReference type="EMBL" id="JACLYU010000001">
    <property type="protein sequence ID" value="MBM6698934.1"/>
    <property type="molecule type" value="Genomic_DNA"/>
</dbReference>
<keyword evidence="2" id="KW-1185">Reference proteome</keyword>
<reference evidence="1" key="2">
    <citation type="journal article" date="2021" name="Sci. Rep.">
        <title>The distribution of antibiotic resistance genes in chicken gut microbiota commensals.</title>
        <authorList>
            <person name="Juricova H."/>
            <person name="Matiasovicova J."/>
            <person name="Kubasova T."/>
            <person name="Cejkova D."/>
            <person name="Rychlik I."/>
        </authorList>
    </citation>
    <scope>NUCLEOTIDE SEQUENCE</scope>
    <source>
        <strain evidence="1">An836</strain>
    </source>
</reference>
<dbReference type="RefSeq" id="WP_204467243.1">
    <property type="nucleotide sequence ID" value="NZ_JACLYU010000001.1"/>
</dbReference>